<dbReference type="STRING" id="1367422.A0A178ZE77"/>
<reference evidence="4 5" key="1">
    <citation type="submission" date="2016-04" db="EMBL/GenBank/DDBJ databases">
        <title>Draft genome of Fonsecaea erecta CBS 125763.</title>
        <authorList>
            <person name="Weiss V.A."/>
            <person name="Vicente V.A."/>
            <person name="Raittz R.T."/>
            <person name="Moreno L.F."/>
            <person name="De Souza E.M."/>
            <person name="Pedrosa F.O."/>
            <person name="Steffens M.B."/>
            <person name="Faoro H."/>
            <person name="Tadra-Sfeir M.Z."/>
            <person name="Najafzadeh M.J."/>
            <person name="Felipe M.S."/>
            <person name="Teixeira M."/>
            <person name="Sun J."/>
            <person name="Xi L."/>
            <person name="Gomes R."/>
            <person name="De Azevedo C.M."/>
            <person name="Salgado C.G."/>
            <person name="Da Silva M.B."/>
            <person name="Nascimento M.F."/>
            <person name="Queiroz-Telles F."/>
            <person name="Attili D.S."/>
            <person name="Gorbushina A."/>
        </authorList>
    </citation>
    <scope>NUCLEOTIDE SEQUENCE [LARGE SCALE GENOMIC DNA]</scope>
    <source>
        <strain evidence="4 5">CBS 125763</strain>
    </source>
</reference>
<dbReference type="Proteomes" id="UP000078343">
    <property type="component" value="Unassembled WGS sequence"/>
</dbReference>
<evidence type="ECO:0000256" key="2">
    <source>
        <dbReference type="ARBA" id="ARBA00023445"/>
    </source>
</evidence>
<sequence length="274" mass="30115">MLVLQSLRRPSVLRRDPRHDLPGTLDEAAEKADAIIHIATPLTYEDLMETTIKPGWAIVRNVLGAADKSGQVTRVVMTGSLVSTMRVDGLFSGKTISEDSWNPIRLEAAETSPLNAYCYSKVSAEKKAKGFMKEKPGNFDQIVLLAPSITAKSLQTGFKPDKGNPGGQPGLHRGLFDFDRPGTLYPYVMDVEVVSRVHVQALSPGIPGNERYIFHSPGLMVGSDIARAVREDFPRLRNRVPAAEEGATDSILSPDLLKTDMSKSEKAFGRQRWK</sequence>
<feature type="compositionally biased region" description="Basic and acidic residues" evidence="3">
    <location>
        <begin position="257"/>
        <end position="268"/>
    </location>
</feature>
<evidence type="ECO:0000313" key="4">
    <source>
        <dbReference type="EMBL" id="OAP57962.1"/>
    </source>
</evidence>
<dbReference type="Gene3D" id="3.40.50.720">
    <property type="entry name" value="NAD(P)-binding Rossmann-like Domain"/>
    <property type="match status" value="1"/>
</dbReference>
<accession>A0A178ZE77</accession>
<dbReference type="PANTHER" id="PTHR10366">
    <property type="entry name" value="NAD DEPENDENT EPIMERASE/DEHYDRATASE"/>
    <property type="match status" value="1"/>
</dbReference>
<organism evidence="4 5">
    <name type="scientific">Fonsecaea erecta</name>
    <dbReference type="NCBI Taxonomy" id="1367422"/>
    <lineage>
        <taxon>Eukaryota</taxon>
        <taxon>Fungi</taxon>
        <taxon>Dikarya</taxon>
        <taxon>Ascomycota</taxon>
        <taxon>Pezizomycotina</taxon>
        <taxon>Eurotiomycetes</taxon>
        <taxon>Chaetothyriomycetidae</taxon>
        <taxon>Chaetothyriales</taxon>
        <taxon>Herpotrichiellaceae</taxon>
        <taxon>Fonsecaea</taxon>
    </lineage>
</organism>
<dbReference type="SUPFAM" id="SSF51735">
    <property type="entry name" value="NAD(P)-binding Rossmann-fold domains"/>
    <property type="match status" value="1"/>
</dbReference>
<evidence type="ECO:0008006" key="6">
    <source>
        <dbReference type="Google" id="ProtNLM"/>
    </source>
</evidence>
<evidence type="ECO:0000313" key="5">
    <source>
        <dbReference type="Proteomes" id="UP000078343"/>
    </source>
</evidence>
<dbReference type="GeneID" id="30011220"/>
<dbReference type="OrthoDB" id="2735536at2759"/>
<dbReference type="InterPro" id="IPR036291">
    <property type="entry name" value="NAD(P)-bd_dom_sf"/>
</dbReference>
<dbReference type="RefSeq" id="XP_018691329.1">
    <property type="nucleotide sequence ID" value="XM_018838561.1"/>
</dbReference>
<comment type="caution">
    <text evidence="4">The sequence shown here is derived from an EMBL/GenBank/DDBJ whole genome shotgun (WGS) entry which is preliminary data.</text>
</comment>
<dbReference type="PANTHER" id="PTHR10366:SF564">
    <property type="entry name" value="STEROL-4-ALPHA-CARBOXYLATE 3-DEHYDROGENASE, DECARBOXYLATING"/>
    <property type="match status" value="1"/>
</dbReference>
<dbReference type="EMBL" id="LVYI01000006">
    <property type="protein sequence ID" value="OAP57962.1"/>
    <property type="molecule type" value="Genomic_DNA"/>
</dbReference>
<proteinExistence type="inferred from homology"/>
<name>A0A178ZE77_9EURO</name>
<dbReference type="GO" id="GO:0016616">
    <property type="term" value="F:oxidoreductase activity, acting on the CH-OH group of donors, NAD or NADP as acceptor"/>
    <property type="evidence" value="ECO:0007669"/>
    <property type="project" value="TreeGrafter"/>
</dbReference>
<evidence type="ECO:0000256" key="3">
    <source>
        <dbReference type="SAM" id="MobiDB-lite"/>
    </source>
</evidence>
<protein>
    <recommendedName>
        <fullName evidence="6">NAD-dependent epimerase/dehydratase domain-containing protein</fullName>
    </recommendedName>
</protein>
<keyword evidence="1" id="KW-0560">Oxidoreductase</keyword>
<dbReference type="AlphaFoldDB" id="A0A178ZE77"/>
<gene>
    <name evidence="4" type="ORF">AYL99_07052</name>
</gene>
<keyword evidence="5" id="KW-1185">Reference proteome</keyword>
<dbReference type="InterPro" id="IPR050425">
    <property type="entry name" value="NAD(P)_dehydrat-like"/>
</dbReference>
<feature type="region of interest" description="Disordered" evidence="3">
    <location>
        <begin position="240"/>
        <end position="274"/>
    </location>
</feature>
<evidence type="ECO:0000256" key="1">
    <source>
        <dbReference type="ARBA" id="ARBA00023002"/>
    </source>
</evidence>
<comment type="similarity">
    <text evidence="2">Belongs to the NAD(P)-dependent epimerase/dehydratase family. Dihydroflavonol-4-reductase subfamily.</text>
</comment>